<evidence type="ECO:0000256" key="1">
    <source>
        <dbReference type="SAM" id="Phobius"/>
    </source>
</evidence>
<sequence length="102" mass="12091">MEQIENAQPGRRDIAVRFLYSVLYFVIFELVKTVVQLTVAVQYVLLFTTRKPSEPLRRFSNRVAAYACRLLRYLTLNENLRPFPFSDFPPELEPMEFPVTFR</sequence>
<keyword evidence="1" id="KW-0812">Transmembrane</keyword>
<name>A0A4P8L137_9BACT</name>
<dbReference type="OrthoDB" id="5458236at2"/>
<organism evidence="2 3">
    <name type="scientific">Desulfoglaeba alkanexedens ALDC</name>
    <dbReference type="NCBI Taxonomy" id="980445"/>
    <lineage>
        <taxon>Bacteria</taxon>
        <taxon>Pseudomonadati</taxon>
        <taxon>Thermodesulfobacteriota</taxon>
        <taxon>Syntrophobacteria</taxon>
        <taxon>Syntrophobacterales</taxon>
        <taxon>Syntrophobacteraceae</taxon>
        <taxon>Desulfoglaeba</taxon>
    </lineage>
</organism>
<dbReference type="AlphaFoldDB" id="A0A4P8L137"/>
<dbReference type="RefSeq" id="WP_137423536.1">
    <property type="nucleotide sequence ID" value="NZ_CP040098.1"/>
</dbReference>
<proteinExistence type="predicted"/>
<dbReference type="InterPro" id="IPR025498">
    <property type="entry name" value="DUF4389"/>
</dbReference>
<evidence type="ECO:0000313" key="2">
    <source>
        <dbReference type="EMBL" id="QCQ21567.1"/>
    </source>
</evidence>
<dbReference type="KEGG" id="dax:FDQ92_04880"/>
<protein>
    <submittedName>
        <fullName evidence="2">DUF4389 domain-containing protein</fullName>
    </submittedName>
</protein>
<feature type="transmembrane region" description="Helical" evidence="1">
    <location>
        <begin position="22"/>
        <end position="48"/>
    </location>
</feature>
<reference evidence="2 3" key="2">
    <citation type="submission" date="2019-05" db="EMBL/GenBank/DDBJ databases">
        <authorList>
            <person name="Suflita J.M."/>
            <person name="Marks C.R."/>
        </authorList>
    </citation>
    <scope>NUCLEOTIDE SEQUENCE [LARGE SCALE GENOMIC DNA]</scope>
    <source>
        <strain evidence="2 3">ALDC</strain>
    </source>
</reference>
<gene>
    <name evidence="2" type="ORF">FDQ92_04880</name>
</gene>
<keyword evidence="3" id="KW-1185">Reference proteome</keyword>
<keyword evidence="1" id="KW-1133">Transmembrane helix</keyword>
<reference evidence="2 3" key="1">
    <citation type="submission" date="2019-05" db="EMBL/GenBank/DDBJ databases">
        <title>The Complete Genome Sequence of the n-alkane-degrading Desulfoglaeba alkanexedens ALDC reveals multiple alkylsuccinate synthase gene clusters.</title>
        <authorList>
            <person name="Callaghan A.V."/>
            <person name="Davidova I.A."/>
            <person name="Duncan K.E."/>
            <person name="Morris B."/>
            <person name="McInerney M.J."/>
        </authorList>
    </citation>
    <scope>NUCLEOTIDE SEQUENCE [LARGE SCALE GENOMIC DNA]</scope>
    <source>
        <strain evidence="2 3">ALDC</strain>
    </source>
</reference>
<evidence type="ECO:0000313" key="3">
    <source>
        <dbReference type="Proteomes" id="UP000298602"/>
    </source>
</evidence>
<dbReference type="EMBL" id="CP040098">
    <property type="protein sequence ID" value="QCQ21567.1"/>
    <property type="molecule type" value="Genomic_DNA"/>
</dbReference>
<dbReference type="Proteomes" id="UP000298602">
    <property type="component" value="Chromosome"/>
</dbReference>
<accession>A0A4P8L137</accession>
<dbReference type="Pfam" id="PF14333">
    <property type="entry name" value="DUF4389"/>
    <property type="match status" value="1"/>
</dbReference>
<keyword evidence="1" id="KW-0472">Membrane</keyword>